<reference evidence="3" key="1">
    <citation type="submission" date="2023-08" db="EMBL/GenBank/DDBJ databases">
        <authorList>
            <person name="Messyasz A."/>
            <person name="Mannisto M.K."/>
            <person name="Kerkhof L.J."/>
            <person name="Haggblom M."/>
        </authorList>
    </citation>
    <scope>NUCLEOTIDE SEQUENCE</scope>
    <source>
        <strain evidence="3">X5P6</strain>
    </source>
</reference>
<accession>A0AAU7ZNC5</accession>
<organism evidence="3">
    <name type="scientific">Tunturiibacter psychrotolerans</name>
    <dbReference type="NCBI Taxonomy" id="3069686"/>
    <lineage>
        <taxon>Bacteria</taxon>
        <taxon>Pseudomonadati</taxon>
        <taxon>Acidobacteriota</taxon>
        <taxon>Terriglobia</taxon>
        <taxon>Terriglobales</taxon>
        <taxon>Acidobacteriaceae</taxon>
        <taxon>Tunturiibacter</taxon>
    </lineage>
</organism>
<dbReference type="SUPFAM" id="SSF49879">
    <property type="entry name" value="SMAD/FHA domain"/>
    <property type="match status" value="1"/>
</dbReference>
<dbReference type="Gene3D" id="3.60.40.10">
    <property type="entry name" value="PPM-type phosphatase domain"/>
    <property type="match status" value="1"/>
</dbReference>
<dbReference type="CDD" id="cd00060">
    <property type="entry name" value="FHA"/>
    <property type="match status" value="1"/>
</dbReference>
<dbReference type="InterPro" id="IPR003018">
    <property type="entry name" value="GAF"/>
</dbReference>
<dbReference type="KEGG" id="tpsc:RBB77_18635"/>
<dbReference type="InterPro" id="IPR001932">
    <property type="entry name" value="PPM-type_phosphatase-like_dom"/>
</dbReference>
<dbReference type="SMART" id="SM00331">
    <property type="entry name" value="PP2C_SIG"/>
    <property type="match status" value="1"/>
</dbReference>
<dbReference type="SMART" id="SM00065">
    <property type="entry name" value="GAF"/>
    <property type="match status" value="1"/>
</dbReference>
<dbReference type="PANTHER" id="PTHR43156">
    <property type="entry name" value="STAGE II SPORULATION PROTEIN E-RELATED"/>
    <property type="match status" value="1"/>
</dbReference>
<dbReference type="RefSeq" id="WP_353063285.1">
    <property type="nucleotide sequence ID" value="NZ_CP132942.1"/>
</dbReference>
<dbReference type="InterPro" id="IPR000253">
    <property type="entry name" value="FHA_dom"/>
</dbReference>
<keyword evidence="1" id="KW-0378">Hydrolase</keyword>
<dbReference type="SUPFAM" id="SSF81606">
    <property type="entry name" value="PP2C-like"/>
    <property type="match status" value="1"/>
</dbReference>
<proteinExistence type="predicted"/>
<dbReference type="SMART" id="SM00240">
    <property type="entry name" value="FHA"/>
    <property type="match status" value="1"/>
</dbReference>
<feature type="domain" description="FHA" evidence="2">
    <location>
        <begin position="24"/>
        <end position="73"/>
    </location>
</feature>
<dbReference type="Gene3D" id="3.30.450.40">
    <property type="match status" value="1"/>
</dbReference>
<dbReference type="InterPro" id="IPR036457">
    <property type="entry name" value="PPM-type-like_dom_sf"/>
</dbReference>
<dbReference type="Pfam" id="PF07228">
    <property type="entry name" value="SpoIIE"/>
    <property type="match status" value="1"/>
</dbReference>
<dbReference type="PANTHER" id="PTHR43156:SF2">
    <property type="entry name" value="STAGE II SPORULATION PROTEIN E"/>
    <property type="match status" value="1"/>
</dbReference>
<dbReference type="Gene3D" id="2.60.200.20">
    <property type="match status" value="1"/>
</dbReference>
<dbReference type="GO" id="GO:0016791">
    <property type="term" value="F:phosphatase activity"/>
    <property type="evidence" value="ECO:0007669"/>
    <property type="project" value="TreeGrafter"/>
</dbReference>
<gene>
    <name evidence="3" type="ORF">RBB77_18635</name>
</gene>
<dbReference type="InterPro" id="IPR029016">
    <property type="entry name" value="GAF-like_dom_sf"/>
</dbReference>
<evidence type="ECO:0000256" key="1">
    <source>
        <dbReference type="ARBA" id="ARBA00022801"/>
    </source>
</evidence>
<sequence>MRNVVLSYSDAKGHHSFSLNRNSTSIGRSPSEDIVLDDPWVSRRHALVVQDGNDYTVVDRNSTHGTFVNSVRVEKSMLRFGDVLQMGSLKGPHLRFHLREDGKTTSTSRSSAVHLLSSLSELKAFPDELRPAVREMDKLNWLLRAARQLNEGGAIGDILGAFLHLALQLTGLERGFVFLQEVGGLHLAQGLDVHGNAVEEDSTVSRRAMEIAIESESKFSISDTLADKEASEWSSIMTNKIRSIYSIPLRTRASEEEPAQLLGLLYLDSRIRLGELSEIDHHLLDTLATEASALLHNALLVEAESNARQAREELAVAAKIHSELMSIALPSIPYATLRAKSVPCLAIGGDFYDAVALSDSICAVVADVSGKGVSAAIVAATMQGIIHSQLLAGFTLPEIASLVNQFLCSRKTGKYATMILVRLFPDGSVEYLNCGTIQPVAILGGEVRRLETSSLVVGLIADANYISGHVALRPGERLLLATDGITEAENRFGEQFGDSGLIAVSHFEDVDSILEHVENFRAPNPAEDDCTLLEVRYDGPIVPE</sequence>
<dbReference type="Pfam" id="PF00498">
    <property type="entry name" value="FHA"/>
    <property type="match status" value="1"/>
</dbReference>
<dbReference type="InterPro" id="IPR052016">
    <property type="entry name" value="Bact_Sigma-Reg"/>
</dbReference>
<dbReference type="PROSITE" id="PS50006">
    <property type="entry name" value="FHA_DOMAIN"/>
    <property type="match status" value="1"/>
</dbReference>
<dbReference type="AlphaFoldDB" id="A0AAU7ZNC5"/>
<dbReference type="SUPFAM" id="SSF55781">
    <property type="entry name" value="GAF domain-like"/>
    <property type="match status" value="1"/>
</dbReference>
<protein>
    <submittedName>
        <fullName evidence="3">SpoIIE family protein phosphatase</fullName>
    </submittedName>
</protein>
<dbReference type="InterPro" id="IPR008984">
    <property type="entry name" value="SMAD_FHA_dom_sf"/>
</dbReference>
<evidence type="ECO:0000259" key="2">
    <source>
        <dbReference type="PROSITE" id="PS50006"/>
    </source>
</evidence>
<reference evidence="3" key="2">
    <citation type="journal article" date="2024" name="Environ. Microbiol.">
        <title>Genome analysis and description of Tunturibacter gen. nov. expands the diversity of Terriglobia in tundra soils.</title>
        <authorList>
            <person name="Messyasz A."/>
            <person name="Mannisto M.K."/>
            <person name="Kerkhof L.J."/>
            <person name="Haggblom M.M."/>
        </authorList>
    </citation>
    <scope>NUCLEOTIDE SEQUENCE</scope>
    <source>
        <strain evidence="3">X5P6</strain>
    </source>
</reference>
<dbReference type="EMBL" id="CP132942">
    <property type="protein sequence ID" value="XCB32438.1"/>
    <property type="molecule type" value="Genomic_DNA"/>
</dbReference>
<name>A0AAU7ZNC5_9BACT</name>
<evidence type="ECO:0000313" key="3">
    <source>
        <dbReference type="EMBL" id="XCB32438.1"/>
    </source>
</evidence>